<dbReference type="InterPro" id="IPR012772">
    <property type="entry name" value="Ectoine_EctA"/>
</dbReference>
<comment type="catalytic activity">
    <reaction evidence="7 8">
        <text>L-2,4-diaminobutanoate + acetyl-CoA = (2S)-4-acetamido-2-aminobutanoate + CoA + H(+)</text>
        <dbReference type="Rhea" id="RHEA:16901"/>
        <dbReference type="ChEBI" id="CHEBI:15378"/>
        <dbReference type="ChEBI" id="CHEBI:57287"/>
        <dbReference type="ChEBI" id="CHEBI:57288"/>
        <dbReference type="ChEBI" id="CHEBI:58761"/>
        <dbReference type="ChEBI" id="CHEBI:58929"/>
        <dbReference type="EC" id="2.3.1.178"/>
    </reaction>
</comment>
<evidence type="ECO:0000313" key="11">
    <source>
        <dbReference type="Proteomes" id="UP000018680"/>
    </source>
</evidence>
<reference evidence="10 11" key="1">
    <citation type="journal article" date="2015" name="Stand. Genomic Sci.">
        <title>Complete genome sequence and description of Salinispira pacifica gen. nov., sp. nov., a novel spirochaete isolated form a hypersaline microbial mat.</title>
        <authorList>
            <person name="Ben Hania W."/>
            <person name="Joseph M."/>
            <person name="Schumann P."/>
            <person name="Bunk B."/>
            <person name="Fiebig A."/>
            <person name="Sproer C."/>
            <person name="Klenk H.P."/>
            <person name="Fardeau M.L."/>
            <person name="Spring S."/>
        </authorList>
    </citation>
    <scope>NUCLEOTIDE SEQUENCE [LARGE SCALE GENOMIC DNA]</scope>
    <source>
        <strain evidence="10 11">L21-RPul-D2</strain>
    </source>
</reference>
<comment type="similarity">
    <text evidence="2 8">Belongs to the acetyltransferase family. EctA subfamily.</text>
</comment>
<dbReference type="eggNOG" id="COG0456">
    <property type="taxonomic scope" value="Bacteria"/>
</dbReference>
<keyword evidence="6 8" id="KW-0012">Acyltransferase</keyword>
<evidence type="ECO:0000256" key="1">
    <source>
        <dbReference type="ARBA" id="ARBA00004978"/>
    </source>
</evidence>
<dbReference type="UniPathway" id="UPA00067">
    <property type="reaction ID" value="UER00122"/>
</dbReference>
<dbReference type="RefSeq" id="WP_024268412.1">
    <property type="nucleotide sequence ID" value="NC_023035.1"/>
</dbReference>
<feature type="domain" description="N-acetyltransferase" evidence="9">
    <location>
        <begin position="1"/>
        <end position="150"/>
    </location>
</feature>
<dbReference type="InterPro" id="IPR000182">
    <property type="entry name" value="GNAT_dom"/>
</dbReference>
<dbReference type="NCBIfam" id="TIGR02406">
    <property type="entry name" value="ectoine_EctA"/>
    <property type="match status" value="1"/>
</dbReference>
<dbReference type="GO" id="GO:0033816">
    <property type="term" value="F:diaminobutyrate acetyltransferase activity"/>
    <property type="evidence" value="ECO:0007669"/>
    <property type="project" value="UniProtKB-EC"/>
</dbReference>
<dbReference type="PROSITE" id="PS51186">
    <property type="entry name" value="GNAT"/>
    <property type="match status" value="1"/>
</dbReference>
<evidence type="ECO:0000256" key="2">
    <source>
        <dbReference type="ARBA" id="ARBA00010712"/>
    </source>
</evidence>
<sequence>MPEATDGSRVYDLVAASPPLDQNSMYANLLQCSHFAGTSAVAESDNRLLGSLSAYLIPGREDTLFVWQVAVHEDARGMGMASRMIDHILSRPLCSGVRFIETTITRDNGASRKLFASIARRRKCEIAETEFFTKERHFDGRHDSEFLFRIGPFA</sequence>
<dbReference type="AlphaFoldDB" id="V5WIA8"/>
<organism evidence="10 11">
    <name type="scientific">Salinispira pacifica</name>
    <dbReference type="NCBI Taxonomy" id="1307761"/>
    <lineage>
        <taxon>Bacteria</taxon>
        <taxon>Pseudomonadati</taxon>
        <taxon>Spirochaetota</taxon>
        <taxon>Spirochaetia</taxon>
        <taxon>Spirochaetales</taxon>
        <taxon>Spirochaetaceae</taxon>
        <taxon>Salinispira</taxon>
    </lineage>
</organism>
<dbReference type="STRING" id="1307761.L21SP2_2141"/>
<comment type="pathway">
    <text evidence="1 8">Amine and polyamine biosynthesis; ectoine biosynthesis; L-ectoine from L-aspartate 4-semialdehyde: step 2/3.</text>
</comment>
<dbReference type="CDD" id="cd04301">
    <property type="entry name" value="NAT_SF"/>
    <property type="match status" value="1"/>
</dbReference>
<gene>
    <name evidence="8" type="primary">ectA</name>
    <name evidence="10" type="ORF">L21SP2_2141</name>
</gene>
<dbReference type="PATRIC" id="fig|1307761.3.peg.2135"/>
<dbReference type="KEGG" id="slr:L21SP2_2141"/>
<evidence type="ECO:0000256" key="4">
    <source>
        <dbReference type="ARBA" id="ARBA00017935"/>
    </source>
</evidence>
<evidence type="ECO:0000256" key="6">
    <source>
        <dbReference type="ARBA" id="ARBA00023315"/>
    </source>
</evidence>
<evidence type="ECO:0000256" key="8">
    <source>
        <dbReference type="RuleBase" id="RU365045"/>
    </source>
</evidence>
<keyword evidence="5 8" id="KW-0808">Transferase</keyword>
<evidence type="ECO:0000259" key="9">
    <source>
        <dbReference type="PROSITE" id="PS51186"/>
    </source>
</evidence>
<name>V5WIA8_9SPIO</name>
<evidence type="ECO:0000256" key="7">
    <source>
        <dbReference type="ARBA" id="ARBA00048924"/>
    </source>
</evidence>
<dbReference type="HOGENOM" id="CLU_111896_0_0_12"/>
<dbReference type="Pfam" id="PF00583">
    <property type="entry name" value="Acetyltransf_1"/>
    <property type="match status" value="1"/>
</dbReference>
<dbReference type="Gene3D" id="3.40.630.30">
    <property type="match status" value="1"/>
</dbReference>
<dbReference type="InterPro" id="IPR016181">
    <property type="entry name" value="Acyl_CoA_acyltransferase"/>
</dbReference>
<accession>V5WIA8</accession>
<protein>
    <recommendedName>
        <fullName evidence="4 8">L-2,4-diaminobutyric acid acetyltransferase</fullName>
        <shortName evidence="8">DABA acetyltransferase</shortName>
        <ecNumber evidence="3 8">2.3.1.178</ecNumber>
    </recommendedName>
</protein>
<dbReference type="Proteomes" id="UP000018680">
    <property type="component" value="Chromosome"/>
</dbReference>
<dbReference type="GO" id="GO:0019491">
    <property type="term" value="P:ectoine biosynthetic process"/>
    <property type="evidence" value="ECO:0007669"/>
    <property type="project" value="UniProtKB-UniPathway"/>
</dbReference>
<dbReference type="EMBL" id="CP006939">
    <property type="protein sequence ID" value="AHC15508.1"/>
    <property type="molecule type" value="Genomic_DNA"/>
</dbReference>
<evidence type="ECO:0000256" key="5">
    <source>
        <dbReference type="ARBA" id="ARBA00022679"/>
    </source>
</evidence>
<dbReference type="EC" id="2.3.1.178" evidence="3 8"/>
<keyword evidence="11" id="KW-1185">Reference proteome</keyword>
<evidence type="ECO:0000256" key="3">
    <source>
        <dbReference type="ARBA" id="ARBA00012355"/>
    </source>
</evidence>
<dbReference type="SUPFAM" id="SSF55729">
    <property type="entry name" value="Acyl-CoA N-acyltransferases (Nat)"/>
    <property type="match status" value="1"/>
</dbReference>
<evidence type="ECO:0000313" key="10">
    <source>
        <dbReference type="EMBL" id="AHC15508.1"/>
    </source>
</evidence>
<proteinExistence type="inferred from homology"/>
<comment type="function">
    <text evidence="8">Catalyzes the acetylation of L-2,4-diaminobutyrate (DABA) to gamma-N-acetyl-alpha,gamma-diaminobutyric acid (ADABA) with acetyl coenzyme A.</text>
</comment>